<gene>
    <name evidence="1" type="ORF">METZ01_LOCUS26799</name>
</gene>
<protein>
    <submittedName>
        <fullName evidence="1">Uncharacterized protein</fullName>
    </submittedName>
</protein>
<accession>A0A381Q3L9</accession>
<dbReference type="AlphaFoldDB" id="A0A381Q3L9"/>
<sequence>MTRPVIERRLTELGERLRRLRADLLVAEEQLAHFAADANDARVRSLVSETAISERAHRGADRHARAMARHRDEVVAEIARLEATQDELLDRLTADG</sequence>
<name>A0A381Q3L9_9ZZZZ</name>
<dbReference type="EMBL" id="UINC01001195">
    <property type="protein sequence ID" value="SUZ73945.1"/>
    <property type="molecule type" value="Genomic_DNA"/>
</dbReference>
<proteinExistence type="predicted"/>
<evidence type="ECO:0000313" key="1">
    <source>
        <dbReference type="EMBL" id="SUZ73945.1"/>
    </source>
</evidence>
<organism evidence="1">
    <name type="scientific">marine metagenome</name>
    <dbReference type="NCBI Taxonomy" id="408172"/>
    <lineage>
        <taxon>unclassified sequences</taxon>
        <taxon>metagenomes</taxon>
        <taxon>ecological metagenomes</taxon>
    </lineage>
</organism>
<reference evidence="1" key="1">
    <citation type="submission" date="2018-05" db="EMBL/GenBank/DDBJ databases">
        <authorList>
            <person name="Lanie J.A."/>
            <person name="Ng W.-L."/>
            <person name="Kazmierczak K.M."/>
            <person name="Andrzejewski T.M."/>
            <person name="Davidsen T.M."/>
            <person name="Wayne K.J."/>
            <person name="Tettelin H."/>
            <person name="Glass J.I."/>
            <person name="Rusch D."/>
            <person name="Podicherti R."/>
            <person name="Tsui H.-C.T."/>
            <person name="Winkler M.E."/>
        </authorList>
    </citation>
    <scope>NUCLEOTIDE SEQUENCE</scope>
</reference>